<feature type="transmembrane region" description="Helical" evidence="1">
    <location>
        <begin position="361"/>
        <end position="379"/>
    </location>
</feature>
<dbReference type="InterPro" id="IPR027463">
    <property type="entry name" value="AcrB_DN_DC_subdom"/>
</dbReference>
<feature type="transmembrane region" description="Helical" evidence="1">
    <location>
        <begin position="917"/>
        <end position="941"/>
    </location>
</feature>
<dbReference type="Pfam" id="PF00873">
    <property type="entry name" value="ACR_tran"/>
    <property type="match status" value="1"/>
</dbReference>
<dbReference type="EMBL" id="OCNJ01000003">
    <property type="protein sequence ID" value="SOD93552.1"/>
    <property type="molecule type" value="Genomic_DNA"/>
</dbReference>
<keyword evidence="1" id="KW-0472">Membrane</keyword>
<gene>
    <name evidence="2" type="ORF">SAMN05421508_103108</name>
</gene>
<feature type="transmembrane region" description="Helical" evidence="1">
    <location>
        <begin position="391"/>
        <end position="412"/>
    </location>
</feature>
<dbReference type="Gene3D" id="3.30.70.1430">
    <property type="entry name" value="Multidrug efflux transporter AcrB pore domain"/>
    <property type="match status" value="2"/>
</dbReference>
<dbReference type="Gene3D" id="3.30.70.1320">
    <property type="entry name" value="Multidrug efflux transporter AcrB pore domain like"/>
    <property type="match status" value="1"/>
</dbReference>
<dbReference type="PANTHER" id="PTHR32063:SF18">
    <property type="entry name" value="CATION EFFLUX SYSTEM PROTEIN"/>
    <property type="match status" value="1"/>
</dbReference>
<feature type="transmembrane region" description="Helical" evidence="1">
    <location>
        <begin position="525"/>
        <end position="545"/>
    </location>
</feature>
<dbReference type="GO" id="GO:0005886">
    <property type="term" value="C:plasma membrane"/>
    <property type="evidence" value="ECO:0007669"/>
    <property type="project" value="TreeGrafter"/>
</dbReference>
<dbReference type="AlphaFoldDB" id="A0A286GDI3"/>
<accession>A0A286GDI3</accession>
<feature type="transmembrane region" description="Helical" evidence="1">
    <location>
        <begin position="433"/>
        <end position="453"/>
    </location>
</feature>
<sequence length="1031" mass="107434">METLFLRRPRIFALTVLMIVALGASALLTIGRQEDPTITNLFATIATPFPGAAPSRVEALVTEKIEDELRGISEIKEIQSTSSTGISLVQVELADTLPDARLDQVWSEIRDALGDAARQFPPGVPEPAFDDERTGAFTLIVALTPREGRTVPPSVLRRHAEDLQDRLRGLPATEDVRVYGVPEEEVLVTLDPQALAGLGLTAPRVAAAIAAADAKVRAGQVRGRAADLLIEVAGEITDLDRIRAVTVATAADGAAVRVGDVATVERSVRTPAASIARSGESTGALVAARMQSDRQVDAWTARARAAVDAMRGALPGSLAVEVVFDQGPYTTERLGDLTANMAVGLALVIAVLMLTMGWRAALIVAAVIPLTALVALAVMQRVGIPVHQMSVTGLIVALGLLVDAAIVMIDEIRRRLAAGMATEAAVGEAVRRLAVPLLASTVTTVLAFLPMALLPGPAGDFVGSIALAVIIMLVASLVLALTVTPALGGWLLPKGAPAEAPRPTAWDGLGRLFAASIRWSLRRPLAAVALSLVPPVAGFLLFPTLTAQFFPGVDRDQFYVQVQLPPGAAIGETQRVAEAAGAVLLAAPGVRQVQWVVGESAPAFYYNMQADRDGNAGFAEALVTTDSPAATDRLVPDLQLRLDAALPLAQILVRGLVQGPPVAAPLEVRLVGPDLDRLRDAGEEIRRLLAEVPDVIHTRATLVGGAPKLVFRLDEDKVRQAGLDLVAVAGQLDGLLEGSVGGSLLEATEELPVRVRVGPADRGTLDAVLAMTVTAPHGAAETGFPGIPLTALGAWRVEPSDSPIARRNGERINTVQAYLDHGVLPEEALRDFQARLAASGFALPPGLRIEYGGDSDARAETVTNLISTLGLVVTLTVATIVLTFMSFRLSLVALAVCGLSMGLSFLALAAFGHPFGIQALIGAIGSIGVSINAAIIIMTALQDDPQAASGDREAMAAVVVRSARHIVSTTVTTVCGFVPLIVAGGGFWPPFAVAIAGGVLLSAVVSFYFTPPMVALVSRRRIPGAAAAAAA</sequence>
<dbReference type="Gene3D" id="1.20.1640.10">
    <property type="entry name" value="Multidrug efflux transporter AcrB transmembrane domain"/>
    <property type="match status" value="2"/>
</dbReference>
<feature type="transmembrane region" description="Helical" evidence="1">
    <location>
        <begin position="962"/>
        <end position="982"/>
    </location>
</feature>
<feature type="transmembrane region" description="Helical" evidence="1">
    <location>
        <begin position="865"/>
        <end position="884"/>
    </location>
</feature>
<keyword evidence="1" id="KW-1133">Transmembrane helix</keyword>
<dbReference type="GO" id="GO:0042910">
    <property type="term" value="F:xenobiotic transmembrane transporter activity"/>
    <property type="evidence" value="ECO:0007669"/>
    <property type="project" value="TreeGrafter"/>
</dbReference>
<dbReference type="Proteomes" id="UP000219621">
    <property type="component" value="Unassembled WGS sequence"/>
</dbReference>
<proteinExistence type="predicted"/>
<dbReference type="Gene3D" id="3.30.2090.10">
    <property type="entry name" value="Multidrug efflux transporter AcrB TolC docking domain, DN and DC subdomains"/>
    <property type="match status" value="2"/>
</dbReference>
<keyword evidence="1" id="KW-0812">Transmembrane</keyword>
<name>A0A286GDI3_9PROT</name>
<dbReference type="PRINTS" id="PR00702">
    <property type="entry name" value="ACRIFLAVINRP"/>
</dbReference>
<dbReference type="InterPro" id="IPR001036">
    <property type="entry name" value="Acrflvin-R"/>
</dbReference>
<evidence type="ECO:0000256" key="1">
    <source>
        <dbReference type="SAM" id="Phobius"/>
    </source>
</evidence>
<dbReference type="PANTHER" id="PTHR32063">
    <property type="match status" value="1"/>
</dbReference>
<organism evidence="2 3">
    <name type="scientific">Caenispirillum bisanense</name>
    <dbReference type="NCBI Taxonomy" id="414052"/>
    <lineage>
        <taxon>Bacteria</taxon>
        <taxon>Pseudomonadati</taxon>
        <taxon>Pseudomonadota</taxon>
        <taxon>Alphaproteobacteria</taxon>
        <taxon>Rhodospirillales</taxon>
        <taxon>Novispirillaceae</taxon>
        <taxon>Caenispirillum</taxon>
    </lineage>
</organism>
<evidence type="ECO:0000313" key="3">
    <source>
        <dbReference type="Proteomes" id="UP000219621"/>
    </source>
</evidence>
<feature type="transmembrane region" description="Helical" evidence="1">
    <location>
        <begin position="337"/>
        <end position="354"/>
    </location>
</feature>
<keyword evidence="3" id="KW-1185">Reference proteome</keyword>
<feature type="transmembrane region" description="Helical" evidence="1">
    <location>
        <begin position="891"/>
        <end position="911"/>
    </location>
</feature>
<dbReference type="SUPFAM" id="SSF82714">
    <property type="entry name" value="Multidrug efflux transporter AcrB TolC docking domain, DN and DC subdomains"/>
    <property type="match status" value="2"/>
</dbReference>
<reference evidence="2 3" key="1">
    <citation type="submission" date="2017-09" db="EMBL/GenBank/DDBJ databases">
        <authorList>
            <person name="Ehlers B."/>
            <person name="Leendertz F.H."/>
        </authorList>
    </citation>
    <scope>NUCLEOTIDE SEQUENCE [LARGE SCALE GENOMIC DNA]</scope>
    <source>
        <strain evidence="2 3">USBA 140</strain>
    </source>
</reference>
<feature type="transmembrane region" description="Helical" evidence="1">
    <location>
        <begin position="988"/>
        <end position="1010"/>
    </location>
</feature>
<dbReference type="OrthoDB" id="9798415at2"/>
<evidence type="ECO:0000313" key="2">
    <source>
        <dbReference type="EMBL" id="SOD93552.1"/>
    </source>
</evidence>
<dbReference type="SUPFAM" id="SSF82866">
    <property type="entry name" value="Multidrug efflux transporter AcrB transmembrane domain"/>
    <property type="match status" value="2"/>
</dbReference>
<feature type="transmembrane region" description="Helical" evidence="1">
    <location>
        <begin position="465"/>
        <end position="492"/>
    </location>
</feature>
<dbReference type="Gene3D" id="3.30.70.1440">
    <property type="entry name" value="Multidrug efflux transporter AcrB pore domain"/>
    <property type="match status" value="1"/>
</dbReference>
<dbReference type="RefSeq" id="WP_097278476.1">
    <property type="nucleotide sequence ID" value="NZ_OCNJ01000003.1"/>
</dbReference>
<protein>
    <submittedName>
        <fullName evidence="2">Multidrug efflux pump subunit AcrB</fullName>
    </submittedName>
</protein>
<dbReference type="SUPFAM" id="SSF82693">
    <property type="entry name" value="Multidrug efflux transporter AcrB pore domain, PN1, PN2, PC1 and PC2 subdomains"/>
    <property type="match status" value="3"/>
</dbReference>